<name>A0A917ZVS1_9ACTN</name>
<dbReference type="SUPFAM" id="SSF52402">
    <property type="entry name" value="Adenine nucleotide alpha hydrolases-like"/>
    <property type="match status" value="1"/>
</dbReference>
<organism evidence="2 3">
    <name type="scientific">Wenjunlia tyrosinilytica</name>
    <dbReference type="NCBI Taxonomy" id="1544741"/>
    <lineage>
        <taxon>Bacteria</taxon>
        <taxon>Bacillati</taxon>
        <taxon>Actinomycetota</taxon>
        <taxon>Actinomycetes</taxon>
        <taxon>Kitasatosporales</taxon>
        <taxon>Streptomycetaceae</taxon>
        <taxon>Wenjunlia</taxon>
    </lineage>
</organism>
<proteinExistence type="predicted"/>
<dbReference type="AlphaFoldDB" id="A0A917ZVS1"/>
<dbReference type="Proteomes" id="UP000641932">
    <property type="component" value="Unassembled WGS sequence"/>
</dbReference>
<dbReference type="Gene3D" id="3.40.50.620">
    <property type="entry name" value="HUPs"/>
    <property type="match status" value="1"/>
</dbReference>
<feature type="domain" description="Phosphoadenosine phosphosulphate reductase" evidence="1">
    <location>
        <begin position="50"/>
        <end position="245"/>
    </location>
</feature>
<gene>
    <name evidence="2" type="ORF">GCM10012280_61130</name>
</gene>
<reference evidence="2" key="2">
    <citation type="submission" date="2020-09" db="EMBL/GenBank/DDBJ databases">
        <authorList>
            <person name="Sun Q."/>
            <person name="Zhou Y."/>
        </authorList>
    </citation>
    <scope>NUCLEOTIDE SEQUENCE</scope>
    <source>
        <strain evidence="2">CGMCC 4.7201</strain>
    </source>
</reference>
<dbReference type="InterPro" id="IPR050128">
    <property type="entry name" value="Sulfate_adenylyltrnsfr_sub2"/>
</dbReference>
<accession>A0A917ZVS1</accession>
<sequence length="297" mass="33014">MPVPDPTDGSPSGPGLDVAALRGMLAARRLETGHLPGRVREHLEQHDGYVALSGGKDSMAVLHLAVQADPAVPVCFFDSGLEYPETLDYIERIADTWNLNLTWIKARPSALEILHAHGSWQHGRAPAADDDMPDLHTALITEPARKAHAEHGEGELWGVRSKESQGRRIAFIRALGDEIARECQGCCPPAEPGSRESMQQRSRHGGVIRRKDATVAYSPVWDWTDADVWGYLHHHGVPANPVYAKLRRLGVPARLQRVSLMLEATNIQYGRAVWLRRGWPRIYQELAQVLPRLTELT</sequence>
<dbReference type="PANTHER" id="PTHR43196:SF1">
    <property type="entry name" value="SULFATE ADENYLYLTRANSFERASE SUBUNIT 2"/>
    <property type="match status" value="1"/>
</dbReference>
<keyword evidence="3" id="KW-1185">Reference proteome</keyword>
<evidence type="ECO:0000313" key="3">
    <source>
        <dbReference type="Proteomes" id="UP000641932"/>
    </source>
</evidence>
<evidence type="ECO:0000259" key="1">
    <source>
        <dbReference type="Pfam" id="PF01507"/>
    </source>
</evidence>
<reference evidence="2" key="1">
    <citation type="journal article" date="2014" name="Int. J. Syst. Evol. Microbiol.">
        <title>Complete genome sequence of Corynebacterium casei LMG S-19264T (=DSM 44701T), isolated from a smear-ripened cheese.</title>
        <authorList>
            <consortium name="US DOE Joint Genome Institute (JGI-PGF)"/>
            <person name="Walter F."/>
            <person name="Albersmeier A."/>
            <person name="Kalinowski J."/>
            <person name="Ruckert C."/>
        </authorList>
    </citation>
    <scope>NUCLEOTIDE SEQUENCE</scope>
    <source>
        <strain evidence="2">CGMCC 4.7201</strain>
    </source>
</reference>
<dbReference type="InterPro" id="IPR014729">
    <property type="entry name" value="Rossmann-like_a/b/a_fold"/>
</dbReference>
<dbReference type="PANTHER" id="PTHR43196">
    <property type="entry name" value="SULFATE ADENYLYLTRANSFERASE SUBUNIT 2"/>
    <property type="match status" value="1"/>
</dbReference>
<protein>
    <recommendedName>
        <fullName evidence="1">Phosphoadenosine phosphosulphate reductase domain-containing protein</fullName>
    </recommendedName>
</protein>
<comment type="caution">
    <text evidence="2">The sequence shown here is derived from an EMBL/GenBank/DDBJ whole genome shotgun (WGS) entry which is preliminary data.</text>
</comment>
<evidence type="ECO:0000313" key="2">
    <source>
        <dbReference type="EMBL" id="GGO98006.1"/>
    </source>
</evidence>
<dbReference type="Pfam" id="PF01507">
    <property type="entry name" value="PAPS_reduct"/>
    <property type="match status" value="1"/>
</dbReference>
<dbReference type="InterPro" id="IPR002500">
    <property type="entry name" value="PAPS_reduct_dom"/>
</dbReference>
<dbReference type="GO" id="GO:0003824">
    <property type="term" value="F:catalytic activity"/>
    <property type="evidence" value="ECO:0007669"/>
    <property type="project" value="InterPro"/>
</dbReference>
<dbReference type="EMBL" id="BMMS01000036">
    <property type="protein sequence ID" value="GGO98006.1"/>
    <property type="molecule type" value="Genomic_DNA"/>
</dbReference>